<proteinExistence type="predicted"/>
<organism evidence="1">
    <name type="scientific">bioreactor metagenome</name>
    <dbReference type="NCBI Taxonomy" id="1076179"/>
    <lineage>
        <taxon>unclassified sequences</taxon>
        <taxon>metagenomes</taxon>
        <taxon>ecological metagenomes</taxon>
    </lineage>
</organism>
<dbReference type="AlphaFoldDB" id="A0A645F1D3"/>
<gene>
    <name evidence="1" type="ORF">SDC9_153719</name>
</gene>
<sequence length="136" mass="15031">MRAVGNPIQGAQVLRDGPQQFQFRPRFLFKRLNLPDAALRSDLAAEKQLQKRFKPHFILFRRNRQPLPQVGTAPVSDGIGNFCPLIGTHVAGKDHTVRRKGAQRGINASVADAPEQTQTFVDPLFDVIAGHGLVAE</sequence>
<evidence type="ECO:0000313" key="1">
    <source>
        <dbReference type="EMBL" id="MPN06463.1"/>
    </source>
</evidence>
<name>A0A645F1D3_9ZZZZ</name>
<dbReference type="EMBL" id="VSSQ01052366">
    <property type="protein sequence ID" value="MPN06463.1"/>
    <property type="molecule type" value="Genomic_DNA"/>
</dbReference>
<accession>A0A645F1D3</accession>
<comment type="caution">
    <text evidence="1">The sequence shown here is derived from an EMBL/GenBank/DDBJ whole genome shotgun (WGS) entry which is preliminary data.</text>
</comment>
<reference evidence="1" key="1">
    <citation type="submission" date="2019-08" db="EMBL/GenBank/DDBJ databases">
        <authorList>
            <person name="Kucharzyk K."/>
            <person name="Murdoch R.W."/>
            <person name="Higgins S."/>
            <person name="Loffler F."/>
        </authorList>
    </citation>
    <scope>NUCLEOTIDE SEQUENCE</scope>
</reference>
<protein>
    <submittedName>
        <fullName evidence="1">Uncharacterized protein</fullName>
    </submittedName>
</protein>